<dbReference type="OrthoDB" id="6522383at2"/>
<reference evidence="1 2" key="1">
    <citation type="submission" date="2018-09" db="EMBL/GenBank/DDBJ databases">
        <authorList>
            <person name="Le Fleche-Mateos A."/>
        </authorList>
    </citation>
    <scope>NUCLEOTIDE SEQUENCE [LARGE SCALE GENOMIC DNA]</scope>
    <source>
        <strain evidence="1 2">DSM 27399</strain>
    </source>
</reference>
<evidence type="ECO:0000313" key="2">
    <source>
        <dbReference type="Proteomes" id="UP000284908"/>
    </source>
</evidence>
<evidence type="ECO:0000313" key="1">
    <source>
        <dbReference type="EMBL" id="RJT45694.1"/>
    </source>
</evidence>
<dbReference type="AlphaFoldDB" id="A0A419NBV9"/>
<dbReference type="RefSeq" id="WP_120131931.1">
    <property type="nucleotide sequence ID" value="NZ_RAHH01000006.1"/>
</dbReference>
<gene>
    <name evidence="1" type="ORF">D6C13_06100</name>
</gene>
<comment type="caution">
    <text evidence="1">The sequence shown here is derived from an EMBL/GenBank/DDBJ whole genome shotgun (WGS) entry which is preliminary data.</text>
</comment>
<sequence length="65" mass="7327">MSRDITLEQAAERASQAEVILMMLESYPHQLEDSELLAIVSLLKRLTGNVAAWLIEENAMQVVKK</sequence>
<protein>
    <submittedName>
        <fullName evidence="1">Uncharacterized protein</fullName>
    </submittedName>
</protein>
<accession>A0A419NBV9</accession>
<keyword evidence="2" id="KW-1185">Reference proteome</keyword>
<proteinExistence type="predicted"/>
<name>A0A419NBV9_9GAMM</name>
<organism evidence="1 2">
    <name type="scientific">Rahnella woolbedingensis</name>
    <dbReference type="NCBI Taxonomy" id="1510574"/>
    <lineage>
        <taxon>Bacteria</taxon>
        <taxon>Pseudomonadati</taxon>
        <taxon>Pseudomonadota</taxon>
        <taxon>Gammaproteobacteria</taxon>
        <taxon>Enterobacterales</taxon>
        <taxon>Yersiniaceae</taxon>
        <taxon>Rahnella</taxon>
    </lineage>
</organism>
<dbReference type="EMBL" id="RAHH01000006">
    <property type="protein sequence ID" value="RJT45694.1"/>
    <property type="molecule type" value="Genomic_DNA"/>
</dbReference>
<dbReference type="Proteomes" id="UP000284908">
    <property type="component" value="Unassembled WGS sequence"/>
</dbReference>